<dbReference type="EMBL" id="JACHNY010000004">
    <property type="protein sequence ID" value="MBB4618192.1"/>
    <property type="molecule type" value="Genomic_DNA"/>
</dbReference>
<keyword evidence="3" id="KW-0808">Transferase</keyword>
<evidence type="ECO:0000256" key="1">
    <source>
        <dbReference type="ARBA" id="ARBA00001933"/>
    </source>
</evidence>
<dbReference type="Pfam" id="PF00155">
    <property type="entry name" value="Aminotran_1_2"/>
    <property type="match status" value="1"/>
</dbReference>
<dbReference type="AlphaFoldDB" id="A0A7W7ALG4"/>
<keyword evidence="3" id="KW-0032">Aminotransferase</keyword>
<comment type="similarity">
    <text evidence="3">Belongs to the class-I pyridoxal-phosphate-dependent aminotransferase family.</text>
</comment>
<dbReference type="PROSITE" id="PS00105">
    <property type="entry name" value="AA_TRANSFER_CLASS_1"/>
    <property type="match status" value="1"/>
</dbReference>
<dbReference type="InterPro" id="IPR004838">
    <property type="entry name" value="NHTrfase_class1_PyrdxlP-BS"/>
</dbReference>
<dbReference type="InterPro" id="IPR015422">
    <property type="entry name" value="PyrdxlP-dep_Trfase_small"/>
</dbReference>
<comment type="caution">
    <text evidence="5">The sequence shown here is derived from an EMBL/GenBank/DDBJ whole genome shotgun (WGS) entry which is preliminary data.</text>
</comment>
<evidence type="ECO:0000313" key="6">
    <source>
        <dbReference type="Proteomes" id="UP000574769"/>
    </source>
</evidence>
<dbReference type="Proteomes" id="UP000574769">
    <property type="component" value="Unassembled WGS sequence"/>
</dbReference>
<gene>
    <name evidence="5" type="ORF">GGQ96_002328</name>
</gene>
<keyword evidence="6" id="KW-1185">Reference proteome</keyword>
<dbReference type="InterPro" id="IPR015421">
    <property type="entry name" value="PyrdxlP-dep_Trfase_major"/>
</dbReference>
<evidence type="ECO:0000256" key="2">
    <source>
        <dbReference type="ARBA" id="ARBA00022898"/>
    </source>
</evidence>
<dbReference type="PANTHER" id="PTHR42885:SF1">
    <property type="entry name" value="THREONINE-PHOSPHATE DECARBOXYLASE"/>
    <property type="match status" value="1"/>
</dbReference>
<dbReference type="Gene3D" id="3.40.640.10">
    <property type="entry name" value="Type I PLP-dependent aspartate aminotransferase-like (Major domain)"/>
    <property type="match status" value="1"/>
</dbReference>
<accession>A0A7W7ALG4</accession>
<keyword evidence="2" id="KW-0663">Pyridoxal phosphate</keyword>
<protein>
    <recommendedName>
        <fullName evidence="3">Aminotransferase</fullName>
        <ecNumber evidence="3">2.6.1.-</ecNumber>
    </recommendedName>
</protein>
<evidence type="ECO:0000256" key="3">
    <source>
        <dbReference type="RuleBase" id="RU000481"/>
    </source>
</evidence>
<dbReference type="RefSeq" id="WP_343059018.1">
    <property type="nucleotide sequence ID" value="NZ_JACHNY010000004.1"/>
</dbReference>
<evidence type="ECO:0000313" key="5">
    <source>
        <dbReference type="EMBL" id="MBB4618192.1"/>
    </source>
</evidence>
<feature type="domain" description="Aminotransferase class I/classII large" evidence="4">
    <location>
        <begin position="120"/>
        <end position="324"/>
    </location>
</feature>
<reference evidence="5 6" key="1">
    <citation type="submission" date="2020-08" db="EMBL/GenBank/DDBJ databases">
        <title>Genomic Encyclopedia of Type Strains, Phase IV (KMG-IV): sequencing the most valuable type-strain genomes for metagenomic binning, comparative biology and taxonomic classification.</title>
        <authorList>
            <person name="Goeker M."/>
        </authorList>
    </citation>
    <scope>NUCLEOTIDE SEQUENCE [LARGE SCALE GENOMIC DNA]</scope>
    <source>
        <strain evidence="5 6">DSM 15867</strain>
    </source>
</reference>
<dbReference type="EC" id="2.6.1.-" evidence="3"/>
<dbReference type="InterPro" id="IPR004839">
    <property type="entry name" value="Aminotransferase_I/II_large"/>
</dbReference>
<dbReference type="GO" id="GO:0008483">
    <property type="term" value="F:transaminase activity"/>
    <property type="evidence" value="ECO:0007669"/>
    <property type="project" value="UniProtKB-KW"/>
</dbReference>
<dbReference type="InterPro" id="IPR015424">
    <property type="entry name" value="PyrdxlP-dep_Trfase"/>
</dbReference>
<evidence type="ECO:0000259" key="4">
    <source>
        <dbReference type="Pfam" id="PF00155"/>
    </source>
</evidence>
<dbReference type="Gene3D" id="3.90.1150.10">
    <property type="entry name" value="Aspartate Aminotransferase, domain 1"/>
    <property type="match status" value="1"/>
</dbReference>
<name>A0A7W7ALG4_9SPHN</name>
<organism evidence="5 6">
    <name type="scientific">Sphingomonas abaci</name>
    <dbReference type="NCBI Taxonomy" id="237611"/>
    <lineage>
        <taxon>Bacteria</taxon>
        <taxon>Pseudomonadati</taxon>
        <taxon>Pseudomonadota</taxon>
        <taxon>Alphaproteobacteria</taxon>
        <taxon>Sphingomonadales</taxon>
        <taxon>Sphingomonadaceae</taxon>
        <taxon>Sphingomonas</taxon>
    </lineage>
</organism>
<proteinExistence type="inferred from homology"/>
<dbReference type="GO" id="GO:0030170">
    <property type="term" value="F:pyridoxal phosphate binding"/>
    <property type="evidence" value="ECO:0007669"/>
    <property type="project" value="InterPro"/>
</dbReference>
<sequence length="329" mass="33786">MHDLTYHGGRLDVAAARYPDAPRPWIDLSTGLNPYPWDAASVPVDWRALPGGAARLGLETAAAATFGAAHLPVAAVPGSEAALHALAAINLPRPFAIVGPGYRGHGAALPGARPVAAGDLDAAAEAGGTLLLANPNNPDGRRLPPDRLLAVAATLAAKGGLLIVDEAFADAVPGTSVLPMLSADDPVLVLRSFGKMYGLAGLRLGFVLGAGPYVAAVAARMGSWPVSAAAIAIGTAAYLDRAWPAMTVARLEAAGARLDTLLRRHGLAPIGDCPLFRLIESDRAPAMFERLARAGILTRPFAEDARRLRFGLPGQAAAWDRLAAALAGG</sequence>
<dbReference type="SUPFAM" id="SSF53383">
    <property type="entry name" value="PLP-dependent transferases"/>
    <property type="match status" value="1"/>
</dbReference>
<dbReference type="PANTHER" id="PTHR42885">
    <property type="entry name" value="HISTIDINOL-PHOSPHATE AMINOTRANSFERASE-RELATED"/>
    <property type="match status" value="1"/>
</dbReference>
<comment type="cofactor">
    <cofactor evidence="1 3">
        <name>pyridoxal 5'-phosphate</name>
        <dbReference type="ChEBI" id="CHEBI:597326"/>
    </cofactor>
</comment>